<geneLocation type="mitochondrion" evidence="1"/>
<protein>
    <submittedName>
        <fullName evidence="1">Uncharacterized protein</fullName>
    </submittedName>
</protein>
<proteinExistence type="predicted"/>
<evidence type="ECO:0000313" key="1">
    <source>
        <dbReference type="EMBL" id="KUM51274.1"/>
    </source>
</evidence>
<accession>A0A101M542</accession>
<reference evidence="1" key="1">
    <citation type="journal article" date="2015" name="Genome Biol. Evol.">
        <title>Organellar Genomes of White Spruce (Picea glauca): Assembly and Annotation.</title>
        <authorList>
            <person name="Jackman S.D."/>
            <person name="Warren R.L."/>
            <person name="Gibb E.A."/>
            <person name="Vandervalk B.P."/>
            <person name="Mohamadi H."/>
            <person name="Chu J."/>
            <person name="Raymond A."/>
            <person name="Pleasance S."/>
            <person name="Coope R."/>
            <person name="Wildung M.R."/>
            <person name="Ritland C.E."/>
            <person name="Bousquet J."/>
            <person name="Jones S.J."/>
            <person name="Bohlmann J."/>
            <person name="Birol I."/>
        </authorList>
    </citation>
    <scope>NUCLEOTIDE SEQUENCE [LARGE SCALE GENOMIC DNA]</scope>
    <source>
        <tissue evidence="1">Flushing bud</tissue>
    </source>
</reference>
<keyword evidence="1" id="KW-0496">Mitochondrion</keyword>
<gene>
    <name evidence="1" type="ORF">ABT39_MTgene1121</name>
</gene>
<name>A0A101M542_PICGL</name>
<organism evidence="1">
    <name type="scientific">Picea glauca</name>
    <name type="common">White spruce</name>
    <name type="synonym">Pinus glauca</name>
    <dbReference type="NCBI Taxonomy" id="3330"/>
    <lineage>
        <taxon>Eukaryota</taxon>
        <taxon>Viridiplantae</taxon>
        <taxon>Streptophyta</taxon>
        <taxon>Embryophyta</taxon>
        <taxon>Tracheophyta</taxon>
        <taxon>Spermatophyta</taxon>
        <taxon>Pinopsida</taxon>
        <taxon>Pinidae</taxon>
        <taxon>Conifers I</taxon>
        <taxon>Pinales</taxon>
        <taxon>Pinaceae</taxon>
        <taxon>Picea</taxon>
    </lineage>
</organism>
<dbReference type="EMBL" id="LKAM01000001">
    <property type="protein sequence ID" value="KUM51274.1"/>
    <property type="molecule type" value="Genomic_DNA"/>
</dbReference>
<sequence length="51" mass="5719">MFGGGHRKREILWLPVFPFSPVEPTRQGIDEKSLTLGTMLCEYLGGPKKEA</sequence>
<dbReference type="AlphaFoldDB" id="A0A101M542"/>
<comment type="caution">
    <text evidence="1">The sequence shown here is derived from an EMBL/GenBank/DDBJ whole genome shotgun (WGS) entry which is preliminary data.</text>
</comment>